<dbReference type="PROSITE" id="PS50826">
    <property type="entry name" value="RUN"/>
    <property type="match status" value="1"/>
</dbReference>
<dbReference type="Gene3D" id="1.20.58.900">
    <property type="match status" value="1"/>
</dbReference>
<dbReference type="InterPro" id="IPR004012">
    <property type="entry name" value="Run_dom"/>
</dbReference>
<comment type="similarity">
    <text evidence="2">Belongs to the RUTBC family.</text>
</comment>
<feature type="region of interest" description="Disordered" evidence="3">
    <location>
        <begin position="897"/>
        <end position="922"/>
    </location>
</feature>
<dbReference type="InterPro" id="IPR037213">
    <property type="entry name" value="Run_dom_sf"/>
</dbReference>
<dbReference type="Gene3D" id="1.10.8.270">
    <property type="entry name" value="putative rabgap domain of human tbc1 domain family member 14 like domains"/>
    <property type="match status" value="1"/>
</dbReference>
<keyword evidence="6" id="KW-1185">Reference proteome</keyword>
<feature type="domain" description="RUN" evidence="5">
    <location>
        <begin position="52"/>
        <end position="250"/>
    </location>
</feature>
<feature type="region of interest" description="Disordered" evidence="3">
    <location>
        <begin position="369"/>
        <end position="408"/>
    </location>
</feature>
<name>A0AA85KDP2_TRIRE</name>
<dbReference type="AlphaFoldDB" id="A0AA85KDP2"/>
<evidence type="ECO:0000259" key="5">
    <source>
        <dbReference type="PROSITE" id="PS50826"/>
    </source>
</evidence>
<dbReference type="SUPFAM" id="SSF47923">
    <property type="entry name" value="Ypt/Rab-GAP domain of gyp1p"/>
    <property type="match status" value="2"/>
</dbReference>
<dbReference type="PANTHER" id="PTHR22957">
    <property type="entry name" value="TBC1 DOMAIN FAMILY MEMBER GTPASE-ACTIVATING PROTEIN"/>
    <property type="match status" value="1"/>
</dbReference>
<evidence type="ECO:0000313" key="7">
    <source>
        <dbReference type="WBParaSite" id="TREG1_78930.1"/>
    </source>
</evidence>
<evidence type="ECO:0000256" key="3">
    <source>
        <dbReference type="SAM" id="MobiDB-lite"/>
    </source>
</evidence>
<feature type="region of interest" description="Disordered" evidence="3">
    <location>
        <begin position="112"/>
        <end position="150"/>
    </location>
</feature>
<accession>A0AA85KDP2</accession>
<dbReference type="Pfam" id="PF02759">
    <property type="entry name" value="RUN"/>
    <property type="match status" value="1"/>
</dbReference>
<feature type="compositionally biased region" description="Basic and acidic residues" evidence="3">
    <location>
        <begin position="127"/>
        <end position="140"/>
    </location>
</feature>
<evidence type="ECO:0000256" key="2">
    <source>
        <dbReference type="ARBA" id="ARBA00034124"/>
    </source>
</evidence>
<feature type="domain" description="Rab-GAP TBC" evidence="4">
    <location>
        <begin position="726"/>
        <end position="1028"/>
    </location>
</feature>
<dbReference type="GO" id="GO:0005096">
    <property type="term" value="F:GTPase activator activity"/>
    <property type="evidence" value="ECO:0007669"/>
    <property type="project" value="UniProtKB-KW"/>
</dbReference>
<dbReference type="Gene3D" id="2.30.29.230">
    <property type="match status" value="1"/>
</dbReference>
<dbReference type="SMART" id="SM00593">
    <property type="entry name" value="RUN"/>
    <property type="match status" value="1"/>
</dbReference>
<dbReference type="Pfam" id="PF12068">
    <property type="entry name" value="PH_RBD"/>
    <property type="match status" value="1"/>
</dbReference>
<evidence type="ECO:0008006" key="8">
    <source>
        <dbReference type="Google" id="ProtNLM"/>
    </source>
</evidence>
<dbReference type="PROSITE" id="PS50086">
    <property type="entry name" value="TBC_RABGAP"/>
    <property type="match status" value="1"/>
</dbReference>
<organism evidence="6 7">
    <name type="scientific">Trichobilharzia regenti</name>
    <name type="common">Nasal bird schistosome</name>
    <dbReference type="NCBI Taxonomy" id="157069"/>
    <lineage>
        <taxon>Eukaryota</taxon>
        <taxon>Metazoa</taxon>
        <taxon>Spiralia</taxon>
        <taxon>Lophotrochozoa</taxon>
        <taxon>Platyhelminthes</taxon>
        <taxon>Trematoda</taxon>
        <taxon>Digenea</taxon>
        <taxon>Strigeidida</taxon>
        <taxon>Schistosomatoidea</taxon>
        <taxon>Schistosomatidae</taxon>
        <taxon>Trichobilharzia</taxon>
    </lineage>
</organism>
<dbReference type="SMART" id="SM00164">
    <property type="entry name" value="TBC"/>
    <property type="match status" value="1"/>
</dbReference>
<evidence type="ECO:0000256" key="1">
    <source>
        <dbReference type="ARBA" id="ARBA00022468"/>
    </source>
</evidence>
<reference evidence="6" key="1">
    <citation type="submission" date="2022-06" db="EMBL/GenBank/DDBJ databases">
        <authorList>
            <person name="Berger JAMES D."/>
            <person name="Berger JAMES D."/>
        </authorList>
    </citation>
    <scope>NUCLEOTIDE SEQUENCE [LARGE SCALE GENOMIC DNA]</scope>
</reference>
<dbReference type="InterPro" id="IPR035969">
    <property type="entry name" value="Rab-GAP_TBC_sf"/>
</dbReference>
<dbReference type="PANTHER" id="PTHR22957:SF502">
    <property type="entry name" value="SMALL G PROTEIN SIGNALING MODULATOR 2-RELATED"/>
    <property type="match status" value="1"/>
</dbReference>
<dbReference type="Proteomes" id="UP000050795">
    <property type="component" value="Unassembled WGS sequence"/>
</dbReference>
<dbReference type="WBParaSite" id="TREG1_78930.1">
    <property type="protein sequence ID" value="TREG1_78930.1"/>
    <property type="gene ID" value="TREG1_78930"/>
</dbReference>
<dbReference type="Gene3D" id="1.10.472.80">
    <property type="entry name" value="Ypt/Rab-GAP domain of gyp1p, domain 3"/>
    <property type="match status" value="1"/>
</dbReference>
<evidence type="ECO:0000259" key="4">
    <source>
        <dbReference type="PROSITE" id="PS50086"/>
    </source>
</evidence>
<feature type="compositionally biased region" description="Low complexity" evidence="3">
    <location>
        <begin position="527"/>
        <end position="541"/>
    </location>
</feature>
<dbReference type="SUPFAM" id="SSF140741">
    <property type="entry name" value="RUN domain-like"/>
    <property type="match status" value="1"/>
</dbReference>
<feature type="compositionally biased region" description="Low complexity" evidence="3">
    <location>
        <begin position="113"/>
        <end position="125"/>
    </location>
</feature>
<protein>
    <recommendedName>
        <fullName evidence="8">Rab-GAP TBC domain-containing protein</fullName>
    </recommendedName>
</protein>
<dbReference type="InterPro" id="IPR000195">
    <property type="entry name" value="Rab-GAP-TBC_dom"/>
</dbReference>
<keyword evidence="1" id="KW-0343">GTPase activation</keyword>
<proteinExistence type="inferred from homology"/>
<dbReference type="GO" id="GO:0031410">
    <property type="term" value="C:cytoplasmic vesicle"/>
    <property type="evidence" value="ECO:0007669"/>
    <property type="project" value="UniProtKB-ARBA"/>
</dbReference>
<dbReference type="Pfam" id="PF00566">
    <property type="entry name" value="RabGAP-TBC"/>
    <property type="match status" value="1"/>
</dbReference>
<reference evidence="7" key="2">
    <citation type="submission" date="2023-11" db="UniProtKB">
        <authorList>
            <consortium name="WormBaseParasite"/>
        </authorList>
    </citation>
    <scope>IDENTIFICATION</scope>
</reference>
<dbReference type="InterPro" id="IPR021935">
    <property type="entry name" value="SGSM1/2_RBD"/>
</dbReference>
<feature type="region of interest" description="Disordered" evidence="3">
    <location>
        <begin position="525"/>
        <end position="548"/>
    </location>
</feature>
<evidence type="ECO:0000313" key="6">
    <source>
        <dbReference type="Proteomes" id="UP000050795"/>
    </source>
</evidence>
<feature type="compositionally biased region" description="Basic and acidic residues" evidence="3">
    <location>
        <begin position="369"/>
        <end position="388"/>
    </location>
</feature>
<sequence length="1098" mass="126441">MVNKENSLFSFLPTIWKSDENKTFCKHDDLLHGLKLSVKTLMEHAAVCRSVPEDSTVVIDFCEIVHECLRIGLKTSPIPFSQCPSTFSILYKISHQCEAASTVIDKFMKHKNNNNTNNCNNTNNNKSHTETKRSDVHRSQSSEPTSRTGDKIHLGNIIFHHVDKRNKIYERKSLTGKKLCPKLSYNSKIAWIHFALIERLLESIVRHISKEAKDLYNSDSIIANECEVNVFLSLLSGPCAISYTTTIHEDYYWSNLHADELIERQRFTSITSQNQIIGRSSQVCQKTKSCFPESYKSVEQKFEKLTRIGNSSSLSDSSFTDNSNNVMLGDEQRAPGYLELINSSNDLLIRWTSNELLLQASDIKSYRCHTGEQDSGKNSLDDHLEKPSNTESTNTDEHSKTSNALEDNNTRIDKYHTIQYDVVTISVNKIEYVHLHQGVSHEYRIIFIGLDGIAYPPVGLQGGLKAVYDFLLCLDNGLKPNACLNPSPNDLDVIKTDDMKCMKSNDKQLTTSILRSLIDFRSKLNESNSNSNNNNSNNSNNDGDAGSQSLKIANETDANKEETKSSNLKSSSLSHSKDVEFIFKIFRSEIVTDTCDDVFTKQKNKHLRSKSHTRDESKAVVDTVIEEQSSTSLQNESVNSMDIVDTIKVQLMLKTFRSWLVYTRHMKNVRKLLSPLVIHSDIMLSNSLEQQYEELTRDKWCELFLNIPDKQNFNPNRIYECIYFGGCASELRNEVWPYLLGAYTWSMNESEKNQIDQQLREHYNAKLKEWMKLEEIILRTEEKCTTHPSTISQPTECQLGKDSSENASPCYSDYNESVMKQFAHALESVKKDVVRCDRNNCFYSKLDSHGERNLATIQRILLTYVWEFLDDEYTQGMCDIVAPLLVLKSSNYSSSQSQTTEMHLSSTNSTTEENEEKNAMLSNKECERKKNEISNEIEVGTYVLFKQIMNNRMKKLFSRDTATFYMDEKFDHIKSLIQILDPQLISHLQKFSDFTHFYFCYRWFLLDFKREFKYQDVFRIWEVILCAEHLISKDFSLFIALALIQNYRDVISANHMEFTDILKFFNERAENHDVGNILNLARHFAATVQMLTSKTNEN</sequence>